<dbReference type="OrthoDB" id="2589236at2"/>
<evidence type="ECO:0000259" key="6">
    <source>
        <dbReference type="PROSITE" id="PS51012"/>
    </source>
</evidence>
<sequence length="247" mass="28494">MYCFYQILKRDFLNLFTHLMWIFFSFFYPLLLVVILGYLMSGSYGDTVTSYDYYGITIIVYSVFNTAMTAANSFMEERIKKGNMRIIYVPIPKMYVYLSKIMASFAFSFLWHLGVMWVLGAMWHVNYGGSAMGYLIIILFVLELFAAILGVLFCCIFKSEHIANQLLSIVITVFAMLGGLFFRIGGLGEVFQKISDLSPLKWVTAYIFQIIYDGNLSYYVAFIFLFVMLSLLGLLLCGKIYKQEDYV</sequence>
<dbReference type="InterPro" id="IPR013525">
    <property type="entry name" value="ABC2_TM"/>
</dbReference>
<dbReference type="GO" id="GO:0005886">
    <property type="term" value="C:plasma membrane"/>
    <property type="evidence" value="ECO:0007669"/>
    <property type="project" value="UniProtKB-SubCell"/>
</dbReference>
<comment type="similarity">
    <text evidence="5">Belongs to the ABC-2 integral membrane protein family.</text>
</comment>
<dbReference type="PANTHER" id="PTHR43229">
    <property type="entry name" value="NODULATION PROTEIN J"/>
    <property type="match status" value="1"/>
</dbReference>
<reference evidence="7 8" key="1">
    <citation type="submission" date="2019-03" db="EMBL/GenBank/DDBJ databases">
        <title>Genomic Encyclopedia of Type Strains, Phase IV (KMG-IV): sequencing the most valuable type-strain genomes for metagenomic binning, comparative biology and taxonomic classification.</title>
        <authorList>
            <person name="Goeker M."/>
        </authorList>
    </citation>
    <scope>NUCLEOTIDE SEQUENCE [LARGE SCALE GENOMIC DNA]</scope>
    <source>
        <strain evidence="7 8">DSM 24176</strain>
    </source>
</reference>
<accession>A0A4R1MRV4</accession>
<evidence type="ECO:0000313" key="7">
    <source>
        <dbReference type="EMBL" id="TCK92643.1"/>
    </source>
</evidence>
<keyword evidence="5" id="KW-0813">Transport</keyword>
<feature type="transmembrane region" description="Helical" evidence="5">
    <location>
        <begin position="53"/>
        <end position="74"/>
    </location>
</feature>
<dbReference type="GO" id="GO:0140359">
    <property type="term" value="F:ABC-type transporter activity"/>
    <property type="evidence" value="ECO:0007669"/>
    <property type="project" value="InterPro"/>
</dbReference>
<keyword evidence="8" id="KW-1185">Reference proteome</keyword>
<dbReference type="PANTHER" id="PTHR43229:SF2">
    <property type="entry name" value="NODULATION PROTEIN J"/>
    <property type="match status" value="1"/>
</dbReference>
<feature type="transmembrane region" description="Helical" evidence="5">
    <location>
        <begin position="131"/>
        <end position="154"/>
    </location>
</feature>
<keyword evidence="2 5" id="KW-0812">Transmembrane</keyword>
<evidence type="ECO:0000256" key="4">
    <source>
        <dbReference type="ARBA" id="ARBA00023136"/>
    </source>
</evidence>
<feature type="transmembrane region" description="Helical" evidence="5">
    <location>
        <begin position="95"/>
        <end position="119"/>
    </location>
</feature>
<gene>
    <name evidence="7" type="ORF">EDC19_1795</name>
</gene>
<comment type="subcellular location">
    <subcellularLocation>
        <location evidence="5">Cell membrane</location>
        <topology evidence="5">Multi-pass membrane protein</topology>
    </subcellularLocation>
    <subcellularLocation>
        <location evidence="1">Membrane</location>
        <topology evidence="1">Multi-pass membrane protein</topology>
    </subcellularLocation>
</comment>
<dbReference type="Pfam" id="PF01061">
    <property type="entry name" value="ABC2_membrane"/>
    <property type="match status" value="1"/>
</dbReference>
<evidence type="ECO:0000256" key="5">
    <source>
        <dbReference type="RuleBase" id="RU361157"/>
    </source>
</evidence>
<organism evidence="7 8">
    <name type="scientific">Natranaerovirga hydrolytica</name>
    <dbReference type="NCBI Taxonomy" id="680378"/>
    <lineage>
        <taxon>Bacteria</taxon>
        <taxon>Bacillati</taxon>
        <taxon>Bacillota</taxon>
        <taxon>Clostridia</taxon>
        <taxon>Lachnospirales</taxon>
        <taxon>Natranaerovirgaceae</taxon>
        <taxon>Natranaerovirga</taxon>
    </lineage>
</organism>
<dbReference type="Proteomes" id="UP000294545">
    <property type="component" value="Unassembled WGS sequence"/>
</dbReference>
<comment type="caution">
    <text evidence="7">The sequence shown here is derived from an EMBL/GenBank/DDBJ whole genome shotgun (WGS) entry which is preliminary data.</text>
</comment>
<proteinExistence type="inferred from homology"/>
<feature type="transmembrane region" description="Helical" evidence="5">
    <location>
        <begin position="166"/>
        <end position="185"/>
    </location>
</feature>
<dbReference type="EMBL" id="SMGQ01000013">
    <property type="protein sequence ID" value="TCK92643.1"/>
    <property type="molecule type" value="Genomic_DNA"/>
</dbReference>
<feature type="transmembrane region" description="Helical" evidence="5">
    <location>
        <begin position="12"/>
        <end position="41"/>
    </location>
</feature>
<keyword evidence="3 5" id="KW-1133">Transmembrane helix</keyword>
<dbReference type="AlphaFoldDB" id="A0A4R1MRV4"/>
<feature type="transmembrane region" description="Helical" evidence="5">
    <location>
        <begin position="216"/>
        <end position="237"/>
    </location>
</feature>
<dbReference type="PROSITE" id="PS51012">
    <property type="entry name" value="ABC_TM2"/>
    <property type="match status" value="1"/>
</dbReference>
<keyword evidence="5" id="KW-1003">Cell membrane</keyword>
<dbReference type="InterPro" id="IPR047817">
    <property type="entry name" value="ABC2_TM_bact-type"/>
</dbReference>
<name>A0A4R1MRV4_9FIRM</name>
<dbReference type="InterPro" id="IPR051784">
    <property type="entry name" value="Nod_factor_ABC_transporter"/>
</dbReference>
<protein>
    <recommendedName>
        <fullName evidence="5">Transport permease protein</fullName>
    </recommendedName>
</protein>
<evidence type="ECO:0000256" key="1">
    <source>
        <dbReference type="ARBA" id="ARBA00004141"/>
    </source>
</evidence>
<dbReference type="RefSeq" id="WP_132282510.1">
    <property type="nucleotide sequence ID" value="NZ_SMGQ01000013.1"/>
</dbReference>
<feature type="domain" description="ABC transmembrane type-2" evidence="6">
    <location>
        <begin position="20"/>
        <end position="244"/>
    </location>
</feature>
<evidence type="ECO:0000256" key="3">
    <source>
        <dbReference type="ARBA" id="ARBA00022989"/>
    </source>
</evidence>
<evidence type="ECO:0000313" key="8">
    <source>
        <dbReference type="Proteomes" id="UP000294545"/>
    </source>
</evidence>
<keyword evidence="4 5" id="KW-0472">Membrane</keyword>
<evidence type="ECO:0000256" key="2">
    <source>
        <dbReference type="ARBA" id="ARBA00022692"/>
    </source>
</evidence>